<reference evidence="5" key="1">
    <citation type="journal article" date="2015" name="Nature">
        <title>Complex archaea that bridge the gap between prokaryotes and eukaryotes.</title>
        <authorList>
            <person name="Spang A."/>
            <person name="Saw J.H."/>
            <person name="Jorgensen S.L."/>
            <person name="Zaremba-Niedzwiedzka K."/>
            <person name="Martijn J."/>
            <person name="Lind A.E."/>
            <person name="van Eijk R."/>
            <person name="Schleper C."/>
            <person name="Guy L."/>
            <person name="Ettema T.J."/>
        </authorList>
    </citation>
    <scope>NUCLEOTIDE SEQUENCE</scope>
</reference>
<dbReference type="AlphaFoldDB" id="A0A0F9W8Z4"/>
<sequence>MVGSRRRNVVARFSELFIQQVAQATDVVELVGQYIALTKKGREFVGLCPFHDDHNPSMRVSPVKQIYKCFSCGAGGGVVSSPR</sequence>
<evidence type="ECO:0000256" key="1">
    <source>
        <dbReference type="ARBA" id="ARBA00022723"/>
    </source>
</evidence>
<evidence type="ECO:0000256" key="2">
    <source>
        <dbReference type="ARBA" id="ARBA00022771"/>
    </source>
</evidence>
<comment type="caution">
    <text evidence="5">The sequence shown here is derived from an EMBL/GenBank/DDBJ whole genome shotgun (WGS) entry which is preliminary data.</text>
</comment>
<dbReference type="Pfam" id="PF01807">
    <property type="entry name" value="Zn_ribbon_DnaG"/>
    <property type="match status" value="1"/>
</dbReference>
<organism evidence="5">
    <name type="scientific">marine sediment metagenome</name>
    <dbReference type="NCBI Taxonomy" id="412755"/>
    <lineage>
        <taxon>unclassified sequences</taxon>
        <taxon>metagenomes</taxon>
        <taxon>ecological metagenomes</taxon>
    </lineage>
</organism>
<protein>
    <recommendedName>
        <fullName evidence="4">Zinc finger CHC2-type domain-containing protein</fullName>
    </recommendedName>
</protein>
<dbReference type="InterPro" id="IPR002694">
    <property type="entry name" value="Znf_CHC2"/>
</dbReference>
<dbReference type="GO" id="GO:0005737">
    <property type="term" value="C:cytoplasm"/>
    <property type="evidence" value="ECO:0007669"/>
    <property type="project" value="TreeGrafter"/>
</dbReference>
<gene>
    <name evidence="5" type="ORF">LCGC14_0312640</name>
</gene>
<dbReference type="SMART" id="SM00400">
    <property type="entry name" value="ZnF_CHCC"/>
    <property type="match status" value="1"/>
</dbReference>
<dbReference type="Gene3D" id="3.90.580.10">
    <property type="entry name" value="Zinc finger, CHC2-type domain"/>
    <property type="match status" value="1"/>
</dbReference>
<evidence type="ECO:0000256" key="3">
    <source>
        <dbReference type="ARBA" id="ARBA00022833"/>
    </source>
</evidence>
<dbReference type="InterPro" id="IPR050219">
    <property type="entry name" value="DnaG_primase"/>
</dbReference>
<dbReference type="PANTHER" id="PTHR30313">
    <property type="entry name" value="DNA PRIMASE"/>
    <property type="match status" value="1"/>
</dbReference>
<dbReference type="GO" id="GO:0003677">
    <property type="term" value="F:DNA binding"/>
    <property type="evidence" value="ECO:0007669"/>
    <property type="project" value="InterPro"/>
</dbReference>
<dbReference type="GO" id="GO:0006269">
    <property type="term" value="P:DNA replication, synthesis of primer"/>
    <property type="evidence" value="ECO:0007669"/>
    <property type="project" value="TreeGrafter"/>
</dbReference>
<evidence type="ECO:0000313" key="5">
    <source>
        <dbReference type="EMBL" id="KKN82151.1"/>
    </source>
</evidence>
<keyword evidence="2" id="KW-0863">Zinc-finger</keyword>
<dbReference type="PANTHER" id="PTHR30313:SF2">
    <property type="entry name" value="DNA PRIMASE"/>
    <property type="match status" value="1"/>
</dbReference>
<dbReference type="GO" id="GO:0003899">
    <property type="term" value="F:DNA-directed RNA polymerase activity"/>
    <property type="evidence" value="ECO:0007669"/>
    <property type="project" value="InterPro"/>
</dbReference>
<keyword evidence="3" id="KW-0862">Zinc</keyword>
<dbReference type="InterPro" id="IPR036977">
    <property type="entry name" value="DNA_primase_Znf_CHC2"/>
</dbReference>
<name>A0A0F9W8Z4_9ZZZZ</name>
<dbReference type="SUPFAM" id="SSF57783">
    <property type="entry name" value="Zinc beta-ribbon"/>
    <property type="match status" value="1"/>
</dbReference>
<proteinExistence type="predicted"/>
<dbReference type="EMBL" id="LAZR01000205">
    <property type="protein sequence ID" value="KKN82151.1"/>
    <property type="molecule type" value="Genomic_DNA"/>
</dbReference>
<feature type="domain" description="Zinc finger CHC2-type" evidence="4">
    <location>
        <begin position="44"/>
        <end position="80"/>
    </location>
</feature>
<evidence type="ECO:0000259" key="4">
    <source>
        <dbReference type="SMART" id="SM00400"/>
    </source>
</evidence>
<keyword evidence="1" id="KW-0479">Metal-binding</keyword>
<accession>A0A0F9W8Z4</accession>
<dbReference type="GO" id="GO:0008270">
    <property type="term" value="F:zinc ion binding"/>
    <property type="evidence" value="ECO:0007669"/>
    <property type="project" value="UniProtKB-KW"/>
</dbReference>